<protein>
    <submittedName>
        <fullName evidence="1">Uncharacterized protein</fullName>
    </submittedName>
</protein>
<dbReference type="EMBL" id="JAYMYS010000004">
    <property type="protein sequence ID" value="KAK7395463.1"/>
    <property type="molecule type" value="Genomic_DNA"/>
</dbReference>
<keyword evidence="2" id="KW-1185">Reference proteome</keyword>
<dbReference type="AlphaFoldDB" id="A0AAN9SF22"/>
<name>A0AAN9SF22_PSOTE</name>
<evidence type="ECO:0000313" key="1">
    <source>
        <dbReference type="EMBL" id="KAK7395463.1"/>
    </source>
</evidence>
<comment type="caution">
    <text evidence="1">The sequence shown here is derived from an EMBL/GenBank/DDBJ whole genome shotgun (WGS) entry which is preliminary data.</text>
</comment>
<sequence>MRRIGNHQPHTKAVTGLGRKRLDIHGCVAVPTEPVNEGLPLGIRYDLQTLLLTATTRGWIGVGQGG</sequence>
<accession>A0AAN9SF22</accession>
<gene>
    <name evidence="1" type="ORF">VNO78_16022</name>
</gene>
<reference evidence="1 2" key="1">
    <citation type="submission" date="2024-01" db="EMBL/GenBank/DDBJ databases">
        <title>The genomes of 5 underutilized Papilionoideae crops provide insights into root nodulation and disease resistanc.</title>
        <authorList>
            <person name="Jiang F."/>
        </authorList>
    </citation>
    <scope>NUCLEOTIDE SEQUENCE [LARGE SCALE GENOMIC DNA]</scope>
    <source>
        <strain evidence="1">DUOXIRENSHENG_FW03</strain>
        <tissue evidence="1">Leaves</tissue>
    </source>
</reference>
<evidence type="ECO:0000313" key="2">
    <source>
        <dbReference type="Proteomes" id="UP001386955"/>
    </source>
</evidence>
<organism evidence="1 2">
    <name type="scientific">Psophocarpus tetragonolobus</name>
    <name type="common">Winged bean</name>
    <name type="synonym">Dolichos tetragonolobus</name>
    <dbReference type="NCBI Taxonomy" id="3891"/>
    <lineage>
        <taxon>Eukaryota</taxon>
        <taxon>Viridiplantae</taxon>
        <taxon>Streptophyta</taxon>
        <taxon>Embryophyta</taxon>
        <taxon>Tracheophyta</taxon>
        <taxon>Spermatophyta</taxon>
        <taxon>Magnoliopsida</taxon>
        <taxon>eudicotyledons</taxon>
        <taxon>Gunneridae</taxon>
        <taxon>Pentapetalae</taxon>
        <taxon>rosids</taxon>
        <taxon>fabids</taxon>
        <taxon>Fabales</taxon>
        <taxon>Fabaceae</taxon>
        <taxon>Papilionoideae</taxon>
        <taxon>50 kb inversion clade</taxon>
        <taxon>NPAAA clade</taxon>
        <taxon>indigoferoid/millettioid clade</taxon>
        <taxon>Phaseoleae</taxon>
        <taxon>Psophocarpus</taxon>
    </lineage>
</organism>
<dbReference type="Proteomes" id="UP001386955">
    <property type="component" value="Unassembled WGS sequence"/>
</dbReference>
<proteinExistence type="predicted"/>